<reference evidence="9" key="1">
    <citation type="submission" date="2013-09" db="EMBL/GenBank/DDBJ databases">
        <title>Corchorus olitorius genome sequencing.</title>
        <authorList>
            <person name="Alam M."/>
            <person name="Haque M.S."/>
            <person name="Islam M.S."/>
            <person name="Emdad E.M."/>
            <person name="Islam M.M."/>
            <person name="Ahmed B."/>
            <person name="Halim A."/>
            <person name="Hossen Q.M.M."/>
            <person name="Hossain M.Z."/>
            <person name="Ahmed R."/>
            <person name="Khan M.M."/>
            <person name="Islam R."/>
            <person name="Rashid M.M."/>
            <person name="Khan S.A."/>
            <person name="Rahman M.S."/>
            <person name="Alam M."/>
            <person name="Yahiya A.S."/>
            <person name="Khan M.S."/>
            <person name="Azam M.S."/>
            <person name="Haque T."/>
            <person name="Lashkar M.Z.H."/>
            <person name="Akhand A.I."/>
            <person name="Morshed G."/>
            <person name="Roy S."/>
            <person name="Uddin K.S."/>
            <person name="Rabeya T."/>
            <person name="Hossain A.S."/>
            <person name="Chowdhury A."/>
            <person name="Snigdha A.R."/>
            <person name="Mortoza M.S."/>
            <person name="Matin S.A."/>
            <person name="Hoque S.M.E."/>
            <person name="Islam M.K."/>
            <person name="Roy D.K."/>
            <person name="Haider R."/>
            <person name="Moosa M.M."/>
            <person name="Elias S.M."/>
            <person name="Hasan A.M."/>
            <person name="Jahan S."/>
            <person name="Shafiuddin M."/>
            <person name="Mahmood N."/>
            <person name="Shommy N.S."/>
        </authorList>
    </citation>
    <scope>NUCLEOTIDE SEQUENCE [LARGE SCALE GENOMIC DNA]</scope>
    <source>
        <strain evidence="9">cv. O-4</strain>
    </source>
</reference>
<evidence type="ECO:0000256" key="5">
    <source>
        <dbReference type="ARBA" id="ARBA00023002"/>
    </source>
</evidence>
<dbReference type="STRING" id="93759.A0A1R3IG86"/>
<evidence type="ECO:0000256" key="6">
    <source>
        <dbReference type="ARBA" id="ARBA00023004"/>
    </source>
</evidence>
<dbReference type="GO" id="GO:0016705">
    <property type="term" value="F:oxidoreductase activity, acting on paired donors, with incorporation or reduction of molecular oxygen"/>
    <property type="evidence" value="ECO:0007669"/>
    <property type="project" value="InterPro"/>
</dbReference>
<dbReference type="AlphaFoldDB" id="A0A1R3IG86"/>
<accession>A0A1R3IG86</accession>
<evidence type="ECO:0000256" key="7">
    <source>
        <dbReference type="ARBA" id="ARBA00023033"/>
    </source>
</evidence>
<keyword evidence="5" id="KW-0560">Oxidoreductase</keyword>
<keyword evidence="3" id="KW-0349">Heme</keyword>
<comment type="similarity">
    <text evidence="2">Belongs to the cytochrome P450 family.</text>
</comment>
<sequence length="525" mass="58599">MLLRLGRLSTIVISSADAASVILKDHDLDCCSRPFLVGPARLSYNCLDITFSPYCDYWREIRKLCVVELFSLKRVQSYRFIREEEVSSMIDSISRSSNSGTTPVNLTEKPFSLTANNIFRMAFGKKTDKVSGFKNNDGFEGIVREAMAVLGSFAASEFVPYVGWIIDRLTGLHQKIENVFHKLDALYEQVLADHLNPGRTIIDGHEDIVDVLLRIQRDGVKFGGAPLSNDSVMAVITAIYTNLAHRPIAPFGFSPTNTDPSCSFVSAVFQLSRPFLIGPGRLSYNCSDISFSPYGDYWREMRKLCVVELFSLRRVQSYRFIREEEVASMIDSISQSSHSGTTPVNLTEKVFSLMANNIFRMAFGKKTFEESGYKSNDGLGVVREAVLVLGSLAASEFFPYVGWIVDRLSGLHQRFENVFHKLDALFEQVLDDHLNPGRTIIDGHEDIVDVLLRIQRDGVKFGGAPLSNDSIKAVIMGAAIATGSYSRVKGGLYLVLEICSSDDSPEIPLIKFKAKCNHFLINRDL</sequence>
<dbReference type="OrthoDB" id="2789670at2759"/>
<organism evidence="8 9">
    <name type="scientific">Corchorus olitorius</name>
    <dbReference type="NCBI Taxonomy" id="93759"/>
    <lineage>
        <taxon>Eukaryota</taxon>
        <taxon>Viridiplantae</taxon>
        <taxon>Streptophyta</taxon>
        <taxon>Embryophyta</taxon>
        <taxon>Tracheophyta</taxon>
        <taxon>Spermatophyta</taxon>
        <taxon>Magnoliopsida</taxon>
        <taxon>eudicotyledons</taxon>
        <taxon>Gunneridae</taxon>
        <taxon>Pentapetalae</taxon>
        <taxon>rosids</taxon>
        <taxon>malvids</taxon>
        <taxon>Malvales</taxon>
        <taxon>Malvaceae</taxon>
        <taxon>Grewioideae</taxon>
        <taxon>Apeibeae</taxon>
        <taxon>Corchorus</taxon>
    </lineage>
</organism>
<dbReference type="SUPFAM" id="SSF48264">
    <property type="entry name" value="Cytochrome P450"/>
    <property type="match status" value="2"/>
</dbReference>
<evidence type="ECO:0000256" key="1">
    <source>
        <dbReference type="ARBA" id="ARBA00001971"/>
    </source>
</evidence>
<dbReference type="GO" id="GO:0004497">
    <property type="term" value="F:monooxygenase activity"/>
    <property type="evidence" value="ECO:0007669"/>
    <property type="project" value="UniProtKB-KW"/>
</dbReference>
<gene>
    <name evidence="8" type="ORF">COLO4_23495</name>
</gene>
<evidence type="ECO:0000256" key="4">
    <source>
        <dbReference type="ARBA" id="ARBA00022723"/>
    </source>
</evidence>
<dbReference type="PANTHER" id="PTHR47955">
    <property type="entry name" value="CYTOCHROME P450 FAMILY 71 PROTEIN"/>
    <property type="match status" value="1"/>
</dbReference>
<protein>
    <submittedName>
        <fullName evidence="8">Cytochrome P450</fullName>
    </submittedName>
</protein>
<dbReference type="EMBL" id="AWUE01018253">
    <property type="protein sequence ID" value="OMO81580.1"/>
    <property type="molecule type" value="Genomic_DNA"/>
</dbReference>
<evidence type="ECO:0000313" key="8">
    <source>
        <dbReference type="EMBL" id="OMO81580.1"/>
    </source>
</evidence>
<evidence type="ECO:0000256" key="3">
    <source>
        <dbReference type="ARBA" id="ARBA00022617"/>
    </source>
</evidence>
<dbReference type="GO" id="GO:0005506">
    <property type="term" value="F:iron ion binding"/>
    <property type="evidence" value="ECO:0007669"/>
    <property type="project" value="InterPro"/>
</dbReference>
<dbReference type="InterPro" id="IPR001128">
    <property type="entry name" value="Cyt_P450"/>
</dbReference>
<dbReference type="Pfam" id="PF00067">
    <property type="entry name" value="p450"/>
    <property type="match status" value="2"/>
</dbReference>
<keyword evidence="7" id="KW-0503">Monooxygenase</keyword>
<comment type="caution">
    <text evidence="8">The sequence shown here is derived from an EMBL/GenBank/DDBJ whole genome shotgun (WGS) entry which is preliminary data.</text>
</comment>
<keyword evidence="4" id="KW-0479">Metal-binding</keyword>
<dbReference type="Proteomes" id="UP000187203">
    <property type="component" value="Unassembled WGS sequence"/>
</dbReference>
<dbReference type="Gene3D" id="1.10.630.10">
    <property type="entry name" value="Cytochrome P450"/>
    <property type="match status" value="2"/>
</dbReference>
<proteinExistence type="inferred from homology"/>
<name>A0A1R3IG86_9ROSI</name>
<dbReference type="InterPro" id="IPR036396">
    <property type="entry name" value="Cyt_P450_sf"/>
</dbReference>
<dbReference type="PANTHER" id="PTHR47955:SF19">
    <property type="entry name" value="CYTOCHROME P450 71A9-LIKE ISOFORM X1"/>
    <property type="match status" value="1"/>
</dbReference>
<evidence type="ECO:0000313" key="9">
    <source>
        <dbReference type="Proteomes" id="UP000187203"/>
    </source>
</evidence>
<evidence type="ECO:0000256" key="2">
    <source>
        <dbReference type="ARBA" id="ARBA00010617"/>
    </source>
</evidence>
<keyword evidence="6" id="KW-0408">Iron</keyword>
<keyword evidence="9" id="KW-1185">Reference proteome</keyword>
<dbReference type="GO" id="GO:0020037">
    <property type="term" value="F:heme binding"/>
    <property type="evidence" value="ECO:0007669"/>
    <property type="project" value="InterPro"/>
</dbReference>
<comment type="cofactor">
    <cofactor evidence="1">
        <name>heme</name>
        <dbReference type="ChEBI" id="CHEBI:30413"/>
    </cofactor>
</comment>